<dbReference type="Pfam" id="PF13175">
    <property type="entry name" value="AAA_15"/>
    <property type="match status" value="1"/>
</dbReference>
<keyword evidence="3" id="KW-1185">Reference proteome</keyword>
<dbReference type="InterPro" id="IPR027417">
    <property type="entry name" value="P-loop_NTPase"/>
</dbReference>
<proteinExistence type="predicted"/>
<protein>
    <submittedName>
        <fullName evidence="2">ATP-dependent OLD family endonuclease</fullName>
    </submittedName>
</protein>
<name>F2NC10_DESAR</name>
<dbReference type="OrthoDB" id="5422899at2"/>
<dbReference type="Proteomes" id="UP000000483">
    <property type="component" value="Chromosome"/>
</dbReference>
<reference evidence="2 3" key="1">
    <citation type="journal article" date="2011" name="Stand. Genomic Sci.">
        <title>Complete genome sequence of the acetate-degrading sulfate reducer Desulfobacca acetoxidans type strain (ASRB2).</title>
        <authorList>
            <person name="Goker M."/>
            <person name="Teshima H."/>
            <person name="Lapidus A."/>
            <person name="Nolan M."/>
            <person name="Lucas S."/>
            <person name="Hammon N."/>
            <person name="Deshpande S."/>
            <person name="Cheng J.F."/>
            <person name="Tapia R."/>
            <person name="Han C."/>
            <person name="Goodwin L."/>
            <person name="Pitluck S."/>
            <person name="Huntemann M."/>
            <person name="Liolios K."/>
            <person name="Ivanova N."/>
            <person name="Pagani I."/>
            <person name="Mavromatis K."/>
            <person name="Ovchinikova G."/>
            <person name="Pati A."/>
            <person name="Chen A."/>
            <person name="Palaniappan K."/>
            <person name="Land M."/>
            <person name="Hauser L."/>
            <person name="Brambilla E.M."/>
            <person name="Rohde M."/>
            <person name="Spring S."/>
            <person name="Detter J.C."/>
            <person name="Woyke T."/>
            <person name="Bristow J."/>
            <person name="Eisen J.A."/>
            <person name="Markowitz V."/>
            <person name="Hugenholtz P."/>
            <person name="Kyrpides N.C."/>
            <person name="Klenk H.P."/>
        </authorList>
    </citation>
    <scope>NUCLEOTIDE SEQUENCE [LARGE SCALE GENOMIC DNA]</scope>
    <source>
        <strain evidence="3">ATCC 700848 / DSM 11109 / ASRB2</strain>
    </source>
</reference>
<reference evidence="3" key="2">
    <citation type="submission" date="2011-03" db="EMBL/GenBank/DDBJ databases">
        <title>The complete genome of Desulfobacca acetoxidans DSM 11109.</title>
        <authorList>
            <consortium name="US DOE Joint Genome Institute (JGI-PGF)"/>
            <person name="Lucas S."/>
            <person name="Copeland A."/>
            <person name="Lapidus A."/>
            <person name="Bruce D."/>
            <person name="Goodwin L."/>
            <person name="Pitluck S."/>
            <person name="Peters L."/>
            <person name="Kyrpides N."/>
            <person name="Mavromatis K."/>
            <person name="Ivanova N."/>
            <person name="Ovchinnikova G."/>
            <person name="Teshima H."/>
            <person name="Detter J.C."/>
            <person name="Han C."/>
            <person name="Land M."/>
            <person name="Hauser L."/>
            <person name="Markowitz V."/>
            <person name="Cheng J.-F."/>
            <person name="Hugenholtz P."/>
            <person name="Woyke T."/>
            <person name="Wu D."/>
            <person name="Spring S."/>
            <person name="Schueler E."/>
            <person name="Brambilla E."/>
            <person name="Klenk H.-P."/>
            <person name="Eisen J.A."/>
        </authorList>
    </citation>
    <scope>NUCLEOTIDE SEQUENCE [LARGE SCALE GENOMIC DNA]</scope>
    <source>
        <strain evidence="3">ATCC 700848 / DSM 11109 / ASRB2</strain>
    </source>
</reference>
<dbReference type="SUPFAM" id="SSF52540">
    <property type="entry name" value="P-loop containing nucleoside triphosphate hydrolases"/>
    <property type="match status" value="1"/>
</dbReference>
<dbReference type="KEGG" id="dao:Desac_0193"/>
<dbReference type="GO" id="GO:0004519">
    <property type="term" value="F:endonuclease activity"/>
    <property type="evidence" value="ECO:0007669"/>
    <property type="project" value="UniProtKB-KW"/>
</dbReference>
<sequence>MLIKQIRIKNFRGIEDLEIKIDEMCVLIGENNTGKI</sequence>
<dbReference type="Gene3D" id="3.40.50.300">
    <property type="entry name" value="P-loop containing nucleotide triphosphate hydrolases"/>
    <property type="match status" value="1"/>
</dbReference>
<dbReference type="STRING" id="880072.Desac_0193"/>
<feature type="domain" description="Endonuclease GajA/Old nuclease/RecF-like AAA" evidence="1">
    <location>
        <begin position="1"/>
        <end position="35"/>
    </location>
</feature>
<evidence type="ECO:0000313" key="2">
    <source>
        <dbReference type="EMBL" id="AEB08087.1"/>
    </source>
</evidence>
<dbReference type="eggNOG" id="COG4637">
    <property type="taxonomic scope" value="Bacteria"/>
</dbReference>
<dbReference type="InterPro" id="IPR041685">
    <property type="entry name" value="AAA_GajA/Old/RecF-like"/>
</dbReference>
<evidence type="ECO:0000259" key="1">
    <source>
        <dbReference type="Pfam" id="PF13175"/>
    </source>
</evidence>
<dbReference type="HOGENOM" id="CLU_3355779_0_0_7"/>
<evidence type="ECO:0000313" key="3">
    <source>
        <dbReference type="Proteomes" id="UP000000483"/>
    </source>
</evidence>
<dbReference type="AlphaFoldDB" id="F2NC10"/>
<organism evidence="2 3">
    <name type="scientific">Desulfobacca acetoxidans (strain ATCC 700848 / DSM 11109 / ASRB2)</name>
    <dbReference type="NCBI Taxonomy" id="880072"/>
    <lineage>
        <taxon>Bacteria</taxon>
        <taxon>Pseudomonadati</taxon>
        <taxon>Thermodesulfobacteriota</taxon>
        <taxon>Desulfobaccia</taxon>
        <taxon>Desulfobaccales</taxon>
        <taxon>Desulfobaccaceae</taxon>
        <taxon>Desulfobacca</taxon>
    </lineage>
</organism>
<keyword evidence="2" id="KW-0255">Endonuclease</keyword>
<gene>
    <name evidence="2" type="ordered locus">Desac_0193</name>
</gene>
<accession>F2NC10</accession>
<keyword evidence="2" id="KW-0378">Hydrolase</keyword>
<dbReference type="EMBL" id="CP002629">
    <property type="protein sequence ID" value="AEB08087.1"/>
    <property type="molecule type" value="Genomic_DNA"/>
</dbReference>
<keyword evidence="2" id="KW-0540">Nuclease</keyword>
<dbReference type="RefSeq" id="WP_013705200.1">
    <property type="nucleotide sequence ID" value="NC_015388.1"/>
</dbReference>